<organism evidence="1 2">
    <name type="scientific">Avibacterium paragallinarum</name>
    <name type="common">Haemophilus gallinarum</name>
    <dbReference type="NCBI Taxonomy" id="728"/>
    <lineage>
        <taxon>Bacteria</taxon>
        <taxon>Pseudomonadati</taxon>
        <taxon>Pseudomonadota</taxon>
        <taxon>Gammaproteobacteria</taxon>
        <taxon>Pasteurellales</taxon>
        <taxon>Pasteurellaceae</taxon>
        <taxon>Avibacterium</taxon>
    </lineage>
</organism>
<accession>A0A0F5EXC5</accession>
<dbReference type="Gene3D" id="1.20.1050.10">
    <property type="match status" value="1"/>
</dbReference>
<dbReference type="PROSITE" id="PS50404">
    <property type="entry name" value="GST_NTER"/>
    <property type="match status" value="1"/>
</dbReference>
<sequence length="207" mass="24364">MKLWHSNTSPYVRKVVAVIKYHQLDDQIQLQTIQSSFDPHSPHNQDNPLGRVPALQLDNGEWLYNSHVICEYLDHLGSQNQPERHLLPRNSQRWKVLQLHALTDGIMENTLPIISERLLRPENEWWTARHQQLTERNLRSFQELERYLAQFGDEFNLGTIAAVCLIDWYVLRGEKLGVNLNEIAPHLVQWAAKMNEKYTELRETQPK</sequence>
<protein>
    <submittedName>
        <fullName evidence="1">Putative glutathione S-transferase</fullName>
    </submittedName>
</protein>
<dbReference type="InterPro" id="IPR004045">
    <property type="entry name" value="Glutathione_S-Trfase_N"/>
</dbReference>
<dbReference type="InterPro" id="IPR036282">
    <property type="entry name" value="Glutathione-S-Trfase_C_sf"/>
</dbReference>
<dbReference type="PANTHER" id="PTHR43968">
    <property type="match status" value="1"/>
</dbReference>
<dbReference type="Proteomes" id="UP000254620">
    <property type="component" value="Unassembled WGS sequence"/>
</dbReference>
<reference evidence="1 2" key="1">
    <citation type="submission" date="2018-06" db="EMBL/GenBank/DDBJ databases">
        <authorList>
            <consortium name="Pathogen Informatics"/>
            <person name="Doyle S."/>
        </authorList>
    </citation>
    <scope>NUCLEOTIDE SEQUENCE [LARGE SCALE GENOMIC DNA]</scope>
    <source>
        <strain evidence="1 2">NCTC10926</strain>
    </source>
</reference>
<dbReference type="Pfam" id="PF13409">
    <property type="entry name" value="GST_N_2"/>
    <property type="match status" value="1"/>
</dbReference>
<dbReference type="STRING" id="728.VY92_00600"/>
<dbReference type="GO" id="GO:0016740">
    <property type="term" value="F:transferase activity"/>
    <property type="evidence" value="ECO:0007669"/>
    <property type="project" value="UniProtKB-KW"/>
</dbReference>
<dbReference type="GO" id="GO:0005737">
    <property type="term" value="C:cytoplasm"/>
    <property type="evidence" value="ECO:0007669"/>
    <property type="project" value="TreeGrafter"/>
</dbReference>
<dbReference type="Gene3D" id="3.40.30.10">
    <property type="entry name" value="Glutaredoxin"/>
    <property type="match status" value="1"/>
</dbReference>
<dbReference type="eggNOG" id="COG0625">
    <property type="taxonomic scope" value="Bacteria"/>
</dbReference>
<dbReference type="InterPro" id="IPR036249">
    <property type="entry name" value="Thioredoxin-like_sf"/>
</dbReference>
<dbReference type="PANTHER" id="PTHR43968:SF6">
    <property type="entry name" value="GLUTATHIONE S-TRANSFERASE OMEGA"/>
    <property type="match status" value="1"/>
</dbReference>
<dbReference type="SUPFAM" id="SSF52833">
    <property type="entry name" value="Thioredoxin-like"/>
    <property type="match status" value="1"/>
</dbReference>
<dbReference type="EMBL" id="UFSW01000002">
    <property type="protein sequence ID" value="SUV40617.1"/>
    <property type="molecule type" value="Genomic_DNA"/>
</dbReference>
<gene>
    <name evidence="1" type="ORF">NCTC10926_02663</name>
</gene>
<proteinExistence type="predicted"/>
<keyword evidence="1" id="KW-0808">Transferase</keyword>
<evidence type="ECO:0000313" key="1">
    <source>
        <dbReference type="EMBL" id="SUV40617.1"/>
    </source>
</evidence>
<dbReference type="SUPFAM" id="SSF47616">
    <property type="entry name" value="GST C-terminal domain-like"/>
    <property type="match status" value="1"/>
</dbReference>
<dbReference type="RefSeq" id="WP_046098481.1">
    <property type="nucleotide sequence ID" value="NZ_LAEN01000048.1"/>
</dbReference>
<name>A0A0F5EXC5_AVIPA</name>
<dbReference type="CDD" id="cd03049">
    <property type="entry name" value="GST_N_3"/>
    <property type="match status" value="1"/>
</dbReference>
<evidence type="ECO:0000313" key="2">
    <source>
        <dbReference type="Proteomes" id="UP000254620"/>
    </source>
</evidence>
<dbReference type="InterPro" id="IPR050983">
    <property type="entry name" value="GST_Omega/HSP26"/>
</dbReference>
<dbReference type="AlphaFoldDB" id="A0A0F5EXC5"/>
<dbReference type="OrthoDB" id="8634103at2"/>